<protein>
    <submittedName>
        <fullName evidence="1">Uncharacterized protein</fullName>
    </submittedName>
</protein>
<proteinExistence type="predicted"/>
<keyword evidence="2" id="KW-1185">Reference proteome</keyword>
<reference evidence="1 2" key="1">
    <citation type="submission" date="2019-10" db="EMBL/GenBank/DDBJ databases">
        <title>Dictyobacter vulcani sp. nov., within the class Ktedonobacteria, isolated from soil of volcanic Mt. Zao.</title>
        <authorList>
            <person name="Zheng Y."/>
            <person name="Wang C.M."/>
            <person name="Sakai Y."/>
            <person name="Abe K."/>
            <person name="Yokota A."/>
            <person name="Yabe S."/>
        </authorList>
    </citation>
    <scope>NUCLEOTIDE SEQUENCE [LARGE SCALE GENOMIC DNA]</scope>
    <source>
        <strain evidence="1 2">W12</strain>
    </source>
</reference>
<dbReference type="AlphaFoldDB" id="A0A5J4KYZ2"/>
<accession>A0A5J4KYZ2</accession>
<sequence>MLIPRPVKLRDESLDVMNFLNEIVMRYPDAISFAPGRPADQFCDVAGCQEALSRYVASVEATDQLAPVHIRQKLGQYSKTNGIINQLVCVSWRVTRISRLSQRRS</sequence>
<comment type="caution">
    <text evidence="1">The sequence shown here is derived from an EMBL/GenBank/DDBJ whole genome shotgun (WGS) entry which is preliminary data.</text>
</comment>
<dbReference type="EMBL" id="BKZW01000004">
    <property type="protein sequence ID" value="GER91721.1"/>
    <property type="molecule type" value="Genomic_DNA"/>
</dbReference>
<dbReference type="RefSeq" id="WP_151759333.1">
    <property type="nucleotide sequence ID" value="NZ_BKZW01000004.1"/>
</dbReference>
<organism evidence="1 2">
    <name type="scientific">Dictyobacter vulcani</name>
    <dbReference type="NCBI Taxonomy" id="2607529"/>
    <lineage>
        <taxon>Bacteria</taxon>
        <taxon>Bacillati</taxon>
        <taxon>Chloroflexota</taxon>
        <taxon>Ktedonobacteria</taxon>
        <taxon>Ktedonobacterales</taxon>
        <taxon>Dictyobacteraceae</taxon>
        <taxon>Dictyobacter</taxon>
    </lineage>
</organism>
<name>A0A5J4KYZ2_9CHLR</name>
<evidence type="ECO:0000313" key="1">
    <source>
        <dbReference type="EMBL" id="GER91721.1"/>
    </source>
</evidence>
<gene>
    <name evidence="1" type="ORF">KDW_58830</name>
</gene>
<dbReference type="Proteomes" id="UP000326912">
    <property type="component" value="Unassembled WGS sequence"/>
</dbReference>
<evidence type="ECO:0000313" key="2">
    <source>
        <dbReference type="Proteomes" id="UP000326912"/>
    </source>
</evidence>